<dbReference type="InterPro" id="IPR002694">
    <property type="entry name" value="Znf_CHC2"/>
</dbReference>
<feature type="region of interest" description="Disordered" evidence="13">
    <location>
        <begin position="432"/>
        <end position="541"/>
    </location>
</feature>
<keyword evidence="9" id="KW-0460">Magnesium</keyword>
<keyword evidence="8 12" id="KW-0862">Zinc</keyword>
<dbReference type="PROSITE" id="PS50880">
    <property type="entry name" value="TOPRIM"/>
    <property type="match status" value="1"/>
</dbReference>
<evidence type="ECO:0000256" key="1">
    <source>
        <dbReference type="ARBA" id="ARBA00022478"/>
    </source>
</evidence>
<dbReference type="Proteomes" id="UP001456224">
    <property type="component" value="Chromosome"/>
</dbReference>
<dbReference type="Gene3D" id="3.90.980.10">
    <property type="entry name" value="DNA primase, catalytic core, N-terminal domain"/>
    <property type="match status" value="1"/>
</dbReference>
<evidence type="ECO:0000256" key="3">
    <source>
        <dbReference type="ARBA" id="ARBA00022679"/>
    </source>
</evidence>
<dbReference type="Gene3D" id="1.10.860.10">
    <property type="entry name" value="DNAb Helicase, Chain A"/>
    <property type="match status" value="1"/>
</dbReference>
<dbReference type="EC" id="2.7.7.101" evidence="12"/>
<dbReference type="NCBIfam" id="TIGR01391">
    <property type="entry name" value="dnaG"/>
    <property type="match status" value="1"/>
</dbReference>
<dbReference type="Pfam" id="PF08278">
    <property type="entry name" value="DnaG_DnaB_bind"/>
    <property type="match status" value="1"/>
</dbReference>
<evidence type="ECO:0000256" key="6">
    <source>
        <dbReference type="ARBA" id="ARBA00022723"/>
    </source>
</evidence>
<keyword evidence="16" id="KW-1185">Reference proteome</keyword>
<dbReference type="Pfam" id="PF01807">
    <property type="entry name" value="Zn_ribbon_DnaG"/>
    <property type="match status" value="1"/>
</dbReference>
<keyword evidence="11 12" id="KW-0804">Transcription</keyword>
<dbReference type="InterPro" id="IPR013173">
    <property type="entry name" value="DNA_primase_DnaG_DnaB-bd_dom"/>
</dbReference>
<dbReference type="PANTHER" id="PTHR30313:SF2">
    <property type="entry name" value="DNA PRIMASE"/>
    <property type="match status" value="1"/>
</dbReference>
<evidence type="ECO:0000256" key="11">
    <source>
        <dbReference type="ARBA" id="ARBA00023163"/>
    </source>
</evidence>
<comment type="function">
    <text evidence="12">RNA polymerase that catalyzes the synthesis of short RNA molecules used as primers for DNA polymerase during DNA replication.</text>
</comment>
<evidence type="ECO:0000256" key="7">
    <source>
        <dbReference type="ARBA" id="ARBA00022771"/>
    </source>
</evidence>
<evidence type="ECO:0000256" key="2">
    <source>
        <dbReference type="ARBA" id="ARBA00022515"/>
    </source>
</evidence>
<evidence type="ECO:0000256" key="8">
    <source>
        <dbReference type="ARBA" id="ARBA00022833"/>
    </source>
</evidence>
<feature type="compositionally biased region" description="Low complexity" evidence="13">
    <location>
        <begin position="442"/>
        <end position="459"/>
    </location>
</feature>
<dbReference type="InterPro" id="IPR037068">
    <property type="entry name" value="DNA_primase_core_N_sf"/>
</dbReference>
<keyword evidence="1 12" id="KW-0240">DNA-directed RNA polymerase</keyword>
<evidence type="ECO:0000259" key="14">
    <source>
        <dbReference type="PROSITE" id="PS50880"/>
    </source>
</evidence>
<dbReference type="PANTHER" id="PTHR30313">
    <property type="entry name" value="DNA PRIMASE"/>
    <property type="match status" value="1"/>
</dbReference>
<dbReference type="CDD" id="cd03364">
    <property type="entry name" value="TOPRIM_DnaG_primases"/>
    <property type="match status" value="1"/>
</dbReference>
<dbReference type="InterPro" id="IPR019475">
    <property type="entry name" value="DNA_primase_DnaB-bd"/>
</dbReference>
<dbReference type="SUPFAM" id="SSF117023">
    <property type="entry name" value="DNA primase DnaG, C-terminal domain"/>
    <property type="match status" value="1"/>
</dbReference>
<dbReference type="InterPro" id="IPR006295">
    <property type="entry name" value="DNA_primase_DnaG"/>
</dbReference>
<protein>
    <recommendedName>
        <fullName evidence="12">DNA primase</fullName>
        <ecNumber evidence="12">2.7.7.101</ecNumber>
    </recommendedName>
</protein>
<feature type="region of interest" description="Disordered" evidence="13">
    <location>
        <begin position="92"/>
        <end position="116"/>
    </location>
</feature>
<dbReference type="SMART" id="SM00493">
    <property type="entry name" value="TOPRIM"/>
    <property type="match status" value="1"/>
</dbReference>
<dbReference type="Pfam" id="PF13662">
    <property type="entry name" value="Toprim_4"/>
    <property type="match status" value="1"/>
</dbReference>
<keyword evidence="7 12" id="KW-0863">Zinc-finger</keyword>
<dbReference type="RefSeq" id="WP_338881706.1">
    <property type="nucleotide sequence ID" value="NZ_CP148753.1"/>
</dbReference>
<evidence type="ECO:0000256" key="12">
    <source>
        <dbReference type="HAMAP-Rule" id="MF_00974"/>
    </source>
</evidence>
<dbReference type="SMART" id="SM00766">
    <property type="entry name" value="DnaG_DnaB_bind"/>
    <property type="match status" value="1"/>
</dbReference>
<comment type="catalytic activity">
    <reaction evidence="12">
        <text>ssDNA + n NTP = ssDNA/pppN(pN)n-1 hybrid + (n-1) diphosphate.</text>
        <dbReference type="EC" id="2.7.7.101"/>
    </reaction>
</comment>
<proteinExistence type="inferred from homology"/>
<keyword evidence="5 12" id="KW-0235">DNA replication</keyword>
<dbReference type="Pfam" id="PF10410">
    <property type="entry name" value="DnaB_bind"/>
    <property type="match status" value="1"/>
</dbReference>
<dbReference type="InterPro" id="IPR013264">
    <property type="entry name" value="DNAG_N"/>
</dbReference>
<feature type="zinc finger region" description="CHC2-type" evidence="12">
    <location>
        <begin position="37"/>
        <end position="61"/>
    </location>
</feature>
<keyword evidence="3 12" id="KW-0808">Transferase</keyword>
<gene>
    <name evidence="12 15" type="primary">dnaG</name>
    <name evidence="15" type="ORF">WHX56_15170</name>
</gene>
<comment type="similarity">
    <text evidence="12">Belongs to the DnaG primase family.</text>
</comment>
<evidence type="ECO:0000256" key="13">
    <source>
        <dbReference type="SAM" id="MobiDB-lite"/>
    </source>
</evidence>
<keyword evidence="2 12" id="KW-0639">Primosome</keyword>
<evidence type="ECO:0000256" key="9">
    <source>
        <dbReference type="ARBA" id="ARBA00022842"/>
    </source>
</evidence>
<dbReference type="EMBL" id="CP148753">
    <property type="protein sequence ID" value="WXR76776.1"/>
    <property type="molecule type" value="Genomic_DNA"/>
</dbReference>
<dbReference type="InterPro" id="IPR050219">
    <property type="entry name" value="DnaG_primase"/>
</dbReference>
<comment type="domain">
    <text evidence="12">Contains an N-terminal zinc-binding domain, a central core domain that contains the primase activity, and a C-terminal DnaB-binding domain.</text>
</comment>
<dbReference type="Gene3D" id="3.90.580.10">
    <property type="entry name" value="Zinc finger, CHC2-type domain"/>
    <property type="match status" value="1"/>
</dbReference>
<evidence type="ECO:0000256" key="4">
    <source>
        <dbReference type="ARBA" id="ARBA00022695"/>
    </source>
</evidence>
<dbReference type="SMART" id="SM00400">
    <property type="entry name" value="ZnF_CHCC"/>
    <property type="match status" value="1"/>
</dbReference>
<comment type="cofactor">
    <cofactor evidence="12">
        <name>Zn(2+)</name>
        <dbReference type="ChEBI" id="CHEBI:29105"/>
    </cofactor>
    <text evidence="12">Binds 1 zinc ion per monomer.</text>
</comment>
<dbReference type="Pfam" id="PF08275">
    <property type="entry name" value="DNAG_N"/>
    <property type="match status" value="1"/>
</dbReference>
<dbReference type="InterPro" id="IPR036977">
    <property type="entry name" value="DNA_primase_Znf_CHC2"/>
</dbReference>
<evidence type="ECO:0000313" key="16">
    <source>
        <dbReference type="Proteomes" id="UP001456224"/>
    </source>
</evidence>
<feature type="compositionally biased region" description="Basic and acidic residues" evidence="13">
    <location>
        <begin position="107"/>
        <end position="116"/>
    </location>
</feature>
<dbReference type="InterPro" id="IPR034151">
    <property type="entry name" value="TOPRIM_DnaG_bac"/>
</dbReference>
<sequence length="687" mass="74973">MIPESFIQDLLARVDVVDIVGRYVQLRKGGANLLGLCPFHNEKSPSFTVSPTKQFYHCFGCGAHGSAITFLMEHTGASFPDAVRTLAGSVGMTVPEENRSPRQQQESARRKAEESRHTQVLDAAQAHYLKQLRASPAAIRYLKQRGLTGEIAAHFGLGWSGTDRHGLSQVFPSYEDPVLVESGLVIESEDGRRYDRFRERIMFPIRNVRGSLIGFGGRIIGKGEPKYLNSPETPLFSKGHELYGLWEARQSIRQEGQVIVVEGYMDVVGLAQQGIANAVATLGTATTPDHVKKLLRTSDKVIFSFDGDGAGRRAAWRALQACLPVLRDDIAIRFLFLPSEHDPDSYVRELGAEAFRACLGDAVALSRFLLDELGSRHNMDEAEGRASCLHEAKPLLAAIPECALRVQIEREMAKLVQLTPEEMAQVLAQQPAKPFAPGPRPGEGAQAAGQAAGHDAGPPDMGHDFGGHDFHDIPADESDYADYGHFPSRDGESPGAAAAYPGRQEWKGKGDWKGKSDWKGGKGDWKGGKGGWKGRRDDVGGFEGRRTMPSLAKRLLGLLLAHPELVDSMGDQQLEVIDHGPHLGLVRDLIMLAQSSGARHVGALLEAADPDSDLATVLKGLRADILSQEDLPDPQTEWDDALRRIEFDAARSEMTRLAASGLATEEARKRYLELSSRLTVLKGAGIR</sequence>
<keyword evidence="6 12" id="KW-0479">Metal-binding</keyword>
<comment type="subunit">
    <text evidence="12">Monomer. Interacts with DnaB.</text>
</comment>
<keyword evidence="4 12" id="KW-0548">Nucleotidyltransferase</keyword>
<dbReference type="InterPro" id="IPR030846">
    <property type="entry name" value="DnaG_bac"/>
</dbReference>
<dbReference type="SUPFAM" id="SSF57783">
    <property type="entry name" value="Zinc beta-ribbon"/>
    <property type="match status" value="1"/>
</dbReference>
<reference evidence="15 16" key="1">
    <citation type="submission" date="2024-03" db="EMBL/GenBank/DDBJ databases">
        <title>Reference genomes for the five species model microbial community.</title>
        <authorList>
            <person name="Padfield D."/>
        </authorList>
    </citation>
    <scope>NUCLEOTIDE SEQUENCE [LARGE SCALE GENOMIC DNA]</scope>
    <source>
        <strain evidence="15 16">AB1</strain>
    </source>
</reference>
<evidence type="ECO:0000313" key="15">
    <source>
        <dbReference type="EMBL" id="WXR76776.1"/>
    </source>
</evidence>
<dbReference type="HAMAP" id="MF_00974">
    <property type="entry name" value="DNA_primase_DnaG"/>
    <property type="match status" value="1"/>
</dbReference>
<name>A0ABZ2S7R0_9BURK</name>
<dbReference type="Gene3D" id="1.20.50.20">
    <property type="entry name" value="DnaG, RNA polymerase domain, helical bundle"/>
    <property type="match status" value="1"/>
</dbReference>
<feature type="compositionally biased region" description="Basic and acidic residues" evidence="13">
    <location>
        <begin position="461"/>
        <end position="474"/>
    </location>
</feature>
<feature type="compositionally biased region" description="Basic and acidic residues" evidence="13">
    <location>
        <begin position="504"/>
        <end position="527"/>
    </location>
</feature>
<dbReference type="InterPro" id="IPR016136">
    <property type="entry name" value="DNA_helicase_N/primase_C"/>
</dbReference>
<dbReference type="SUPFAM" id="SSF56731">
    <property type="entry name" value="DNA primase core"/>
    <property type="match status" value="1"/>
</dbReference>
<evidence type="ECO:0000256" key="5">
    <source>
        <dbReference type="ARBA" id="ARBA00022705"/>
    </source>
</evidence>
<feature type="domain" description="Toprim" evidence="14">
    <location>
        <begin position="256"/>
        <end position="338"/>
    </location>
</feature>
<dbReference type="InterPro" id="IPR006171">
    <property type="entry name" value="TOPRIM_dom"/>
</dbReference>
<accession>A0ABZ2S7R0</accession>
<dbReference type="Gene3D" id="3.40.1360.10">
    <property type="match status" value="1"/>
</dbReference>
<evidence type="ECO:0000256" key="10">
    <source>
        <dbReference type="ARBA" id="ARBA00023125"/>
    </source>
</evidence>
<keyword evidence="10 12" id="KW-0238">DNA-binding</keyword>
<organism evidence="15 16">
    <name type="scientific">Achromobacter veterisilvae</name>
    <dbReference type="NCBI Taxonomy" id="2069367"/>
    <lineage>
        <taxon>Bacteria</taxon>
        <taxon>Pseudomonadati</taxon>
        <taxon>Pseudomonadota</taxon>
        <taxon>Betaproteobacteria</taxon>
        <taxon>Burkholderiales</taxon>
        <taxon>Alcaligenaceae</taxon>
        <taxon>Achromobacter</taxon>
    </lineage>
</organism>